<dbReference type="SUPFAM" id="SSF52980">
    <property type="entry name" value="Restriction endonuclease-like"/>
    <property type="match status" value="1"/>
</dbReference>
<dbReference type="InterPro" id="IPR012296">
    <property type="entry name" value="Nuclease_put_TT1808"/>
</dbReference>
<dbReference type="STRING" id="1716141.STSP_01870"/>
<dbReference type="InterPro" id="IPR008538">
    <property type="entry name" value="Uma2"/>
</dbReference>
<dbReference type="CDD" id="cd06260">
    <property type="entry name" value="DUF820-like"/>
    <property type="match status" value="1"/>
</dbReference>
<dbReference type="RefSeq" id="WP_067270672.1">
    <property type="nucleotide sequence ID" value="NZ_LOHS01000017.1"/>
</dbReference>
<proteinExistence type="predicted"/>
<reference evidence="2 3" key="1">
    <citation type="submission" date="2015-12" db="EMBL/GenBank/DDBJ databases">
        <title>Genome sequence of Streptomyces sp. G25.</title>
        <authorList>
            <person name="Poehlein A."/>
            <person name="Roettig A."/>
            <person name="Hiessl S."/>
            <person name="Hauschild P."/>
            <person name="Schauer J."/>
            <person name="Madkour M.H."/>
            <person name="Al-Ansari A.M."/>
            <person name="Almakishah N.H."/>
            <person name="Steinbuechel A."/>
            <person name="Daniel R."/>
        </authorList>
    </citation>
    <scope>NUCLEOTIDE SEQUENCE [LARGE SCALE GENOMIC DNA]</scope>
    <source>
        <strain evidence="3">G25(2015)</strain>
    </source>
</reference>
<dbReference type="InterPro" id="IPR011335">
    <property type="entry name" value="Restrct_endonuc-II-like"/>
</dbReference>
<dbReference type="OrthoDB" id="4537149at2"/>
<keyword evidence="3" id="KW-1185">Reference proteome</keyword>
<dbReference type="AlphaFoldDB" id="A0A177I051"/>
<organism evidence="2 3">
    <name type="scientific">Streptomyces jeddahensis</name>
    <dbReference type="NCBI Taxonomy" id="1716141"/>
    <lineage>
        <taxon>Bacteria</taxon>
        <taxon>Bacillati</taxon>
        <taxon>Actinomycetota</taxon>
        <taxon>Actinomycetes</taxon>
        <taxon>Kitasatosporales</taxon>
        <taxon>Streptomycetaceae</taxon>
        <taxon>Streptomyces</taxon>
    </lineage>
</organism>
<comment type="caution">
    <text evidence="2">The sequence shown here is derived from an EMBL/GenBank/DDBJ whole genome shotgun (WGS) entry which is preliminary data.</text>
</comment>
<dbReference type="PATRIC" id="fig|1716141.3.peg.199"/>
<dbReference type="Pfam" id="PF05685">
    <property type="entry name" value="Uma2"/>
    <property type="match status" value="1"/>
</dbReference>
<accession>A0A177I051</accession>
<sequence>MTVMAERMSRTSQMSVEEFERIAVIAAKETDDAVRFEFIGGRIGVKKVADGDHNEIIEWLRAICMQHQPGWALYSGEQGLKVEKYRGGRARPDGSLAPRGTFAGRGEWADPEGVLMTVEVTSYDADTDQRDRHEKPLAYGAAGIPVYLLIDRDSCTVTVHSHPDREDGGYRDTHTVKFGEKVAIPVPVGIELDTEILKNYVR</sequence>
<protein>
    <recommendedName>
        <fullName evidence="1">Putative restriction endonuclease domain-containing protein</fullName>
    </recommendedName>
</protein>
<gene>
    <name evidence="2" type="ORF">STSP_01870</name>
</gene>
<name>A0A177I051_9ACTN</name>
<dbReference type="PANTHER" id="PTHR35400">
    <property type="entry name" value="SLR1083 PROTEIN"/>
    <property type="match status" value="1"/>
</dbReference>
<dbReference type="EMBL" id="LOHS01000017">
    <property type="protein sequence ID" value="OAH16463.1"/>
    <property type="molecule type" value="Genomic_DNA"/>
</dbReference>
<dbReference type="Gene3D" id="3.90.1570.10">
    <property type="entry name" value="tt1808, chain A"/>
    <property type="match status" value="1"/>
</dbReference>
<evidence type="ECO:0000313" key="3">
    <source>
        <dbReference type="Proteomes" id="UP000077381"/>
    </source>
</evidence>
<evidence type="ECO:0000259" key="1">
    <source>
        <dbReference type="Pfam" id="PF05685"/>
    </source>
</evidence>
<evidence type="ECO:0000313" key="2">
    <source>
        <dbReference type="EMBL" id="OAH16463.1"/>
    </source>
</evidence>
<dbReference type="PANTHER" id="PTHR35400:SF3">
    <property type="entry name" value="SLL1072 PROTEIN"/>
    <property type="match status" value="1"/>
</dbReference>
<dbReference type="Proteomes" id="UP000077381">
    <property type="component" value="Unassembled WGS sequence"/>
</dbReference>
<feature type="domain" description="Putative restriction endonuclease" evidence="1">
    <location>
        <begin position="16"/>
        <end position="194"/>
    </location>
</feature>